<sequence length="486" mass="48464">MSWVNKLTKQLVAAVTGALALGLAAGAATAGYRADRQAPEFIAAPRAEVPHTDGAIVCTGGVIRAVQGGINVSDVDEAITGWAGAYSSHSAAAKPLGGGSDTDGAPTSAEFTGVLPADALHTSDLGVPALTGAIHTGGTVVTGANTHSAAAGDLRGVSVNPCQWPANTVWLVGGASDVGSSLRVTIANPGKTPITVDMTALSSRGILDLGANSQVVLAPESTQSVVLDGLIPADPRIALRLASAGGAFSATMQTATLEGVTPAGIDTITQSEAGTKLVIPGLVINAAAGQEDSTLPDPAYSATLRVVNPNDEPATVSVGVRGTGGTEPLTGGTDVVVAAQSVLDLSLDGIAPGAYAIDVTANRGVTAAVNVTRTDEAGKDVAWLAATEPVSGTGAAAFGPLPASLVLVGQQATWIAYDDAGNELTREQVTIDGTTVVQMPEQAAFVSVDADDVYASLWITTEHGIASVPLIQDMSASSSVRLTVGN</sequence>
<evidence type="ECO:0000256" key="1">
    <source>
        <dbReference type="SAM" id="SignalP"/>
    </source>
</evidence>
<dbReference type="EMBL" id="LR134476">
    <property type="protein sequence ID" value="VEI12901.1"/>
    <property type="molecule type" value="Genomic_DNA"/>
</dbReference>
<name>A0A3S4YXD2_9ACTO</name>
<keyword evidence="3" id="KW-1185">Reference proteome</keyword>
<dbReference type="RefSeq" id="WP_126416070.1">
    <property type="nucleotide sequence ID" value="NZ_LR134476.1"/>
</dbReference>
<accession>A0A3S4YXD2</accession>
<proteinExistence type="predicted"/>
<evidence type="ECO:0000313" key="2">
    <source>
        <dbReference type="EMBL" id="VEI12901.1"/>
    </source>
</evidence>
<evidence type="ECO:0008006" key="4">
    <source>
        <dbReference type="Google" id="ProtNLM"/>
    </source>
</evidence>
<feature type="signal peptide" evidence="1">
    <location>
        <begin position="1"/>
        <end position="30"/>
    </location>
</feature>
<gene>
    <name evidence="2" type="ORF">NCTC13354_00599</name>
</gene>
<dbReference type="KEGG" id="tbw:NCTC13354_00599"/>
<dbReference type="InterPro" id="IPR043777">
    <property type="entry name" value="DUF5719"/>
</dbReference>
<feature type="chain" id="PRO_5038390805" description="Secreted protein" evidence="1">
    <location>
        <begin position="31"/>
        <end position="486"/>
    </location>
</feature>
<dbReference type="Proteomes" id="UP000269542">
    <property type="component" value="Chromosome"/>
</dbReference>
<dbReference type="Pfam" id="PF18986">
    <property type="entry name" value="DUF5719"/>
    <property type="match status" value="1"/>
</dbReference>
<dbReference type="OrthoDB" id="3264966at2"/>
<dbReference type="AlphaFoldDB" id="A0A3S4YXD2"/>
<keyword evidence="1" id="KW-0732">Signal</keyword>
<evidence type="ECO:0000313" key="3">
    <source>
        <dbReference type="Proteomes" id="UP000269542"/>
    </source>
</evidence>
<reference evidence="2 3" key="1">
    <citation type="submission" date="2018-12" db="EMBL/GenBank/DDBJ databases">
        <authorList>
            <consortium name="Pathogen Informatics"/>
        </authorList>
    </citation>
    <scope>NUCLEOTIDE SEQUENCE [LARGE SCALE GENOMIC DNA]</scope>
    <source>
        <strain evidence="2 3">NCTC13354</strain>
    </source>
</reference>
<protein>
    <recommendedName>
        <fullName evidence="4">Secreted protein</fullName>
    </recommendedName>
</protein>
<organism evidence="2 3">
    <name type="scientific">Trueperella bialowiezensis</name>
    <dbReference type="NCBI Taxonomy" id="312285"/>
    <lineage>
        <taxon>Bacteria</taxon>
        <taxon>Bacillati</taxon>
        <taxon>Actinomycetota</taxon>
        <taxon>Actinomycetes</taxon>
        <taxon>Actinomycetales</taxon>
        <taxon>Actinomycetaceae</taxon>
        <taxon>Trueperella</taxon>
    </lineage>
</organism>